<evidence type="ECO:0000259" key="1">
    <source>
        <dbReference type="Pfam" id="PF02371"/>
    </source>
</evidence>
<evidence type="ECO:0000313" key="2">
    <source>
        <dbReference type="EMBL" id="ABE65222.1"/>
    </source>
</evidence>
<dbReference type="GO" id="GO:0003677">
    <property type="term" value="F:DNA binding"/>
    <property type="evidence" value="ECO:0007669"/>
    <property type="project" value="InterPro"/>
</dbReference>
<gene>
    <name evidence="2" type="ordered locus">Nham_4668</name>
</gene>
<dbReference type="HOGENOM" id="CLU_1935804_0_0_5"/>
<dbReference type="InterPro" id="IPR003346">
    <property type="entry name" value="Transposase_20"/>
</dbReference>
<reference evidence="3" key="1">
    <citation type="submission" date="2006-03" db="EMBL/GenBank/DDBJ databases">
        <title>Complete sequence of plasmid 3 of Nitrobacter hamburgensis X14.</title>
        <authorList>
            <consortium name="US DOE Joint Genome Institute"/>
            <person name="Copeland A."/>
            <person name="Lucas S."/>
            <person name="Lapidus A."/>
            <person name="Barry K."/>
            <person name="Detter J.C."/>
            <person name="Glavina del Rio T."/>
            <person name="Hammon N."/>
            <person name="Israni S."/>
            <person name="Dalin E."/>
            <person name="Tice H."/>
            <person name="Pitluck S."/>
            <person name="Chain P."/>
            <person name="Malfatti S."/>
            <person name="Shin M."/>
            <person name="Vergez L."/>
            <person name="Schmutz J."/>
            <person name="Larimer F."/>
            <person name="Land M."/>
            <person name="Hauser L."/>
            <person name="Kyrpides N."/>
            <person name="Ivanova N."/>
            <person name="Ward B."/>
            <person name="Arp D."/>
            <person name="Klotz M."/>
            <person name="Stein L."/>
            <person name="O'Mullan G."/>
            <person name="Starkenburg S."/>
            <person name="Sayavedra L."/>
            <person name="Poret-Peterson A.T."/>
            <person name="Gentry M.E."/>
            <person name="Bruce D."/>
            <person name="Richardson P."/>
        </authorList>
    </citation>
    <scope>NUCLEOTIDE SEQUENCE [LARGE SCALE GENOMIC DNA]</scope>
    <source>
        <strain evidence="3">DSM 10229 / NCIMB 13809 / X14</strain>
        <plasmid evidence="3">Plasmid pNITHX3</plasmid>
    </source>
</reference>
<keyword evidence="3" id="KW-1185">Reference proteome</keyword>
<dbReference type="AlphaFoldDB" id="Q1QEX5"/>
<geneLocation type="plasmid" evidence="3">
    <name>pNITHX3</name>
</geneLocation>
<dbReference type="Pfam" id="PF02371">
    <property type="entry name" value="Transposase_20"/>
    <property type="match status" value="1"/>
</dbReference>
<dbReference type="EMBL" id="CP000322">
    <property type="protein sequence ID" value="ABE65222.1"/>
    <property type="molecule type" value="Genomic_DNA"/>
</dbReference>
<dbReference type="InterPro" id="IPR047650">
    <property type="entry name" value="Transpos_IS110"/>
</dbReference>
<accession>Q1QEX5</accession>
<feature type="domain" description="Transposase IS116/IS110/IS902 C-terminal" evidence="1">
    <location>
        <begin position="38"/>
        <end position="75"/>
    </location>
</feature>
<sequence>MSSKVDRRRDRRHPPLPQVEEAGRLCGSRSLNLFKRGKTYHGKIIKQGNKRLRWAFVEAAAPAGVTDPQLRAQYEHLKFRGANKARVAIARKLLTITFHILRDQRPYERRGLNGEEGASSTTSRPVLMIV</sequence>
<name>Q1QEX5_NITHX</name>
<dbReference type="PANTHER" id="PTHR33055:SF13">
    <property type="entry name" value="TRANSPOSASE"/>
    <property type="match status" value="1"/>
</dbReference>
<evidence type="ECO:0000313" key="3">
    <source>
        <dbReference type="Proteomes" id="UP000001953"/>
    </source>
</evidence>
<dbReference type="Proteomes" id="UP000001953">
    <property type="component" value="Plasmid 3"/>
</dbReference>
<dbReference type="PANTHER" id="PTHR33055">
    <property type="entry name" value="TRANSPOSASE FOR INSERTION SEQUENCE ELEMENT IS1111A"/>
    <property type="match status" value="1"/>
</dbReference>
<dbReference type="KEGG" id="nha:Nham_4668"/>
<protein>
    <recommendedName>
        <fullName evidence="1">Transposase IS116/IS110/IS902 C-terminal domain-containing protein</fullName>
    </recommendedName>
</protein>
<keyword evidence="2" id="KW-0614">Plasmid</keyword>
<dbReference type="GO" id="GO:0004803">
    <property type="term" value="F:transposase activity"/>
    <property type="evidence" value="ECO:0007669"/>
    <property type="project" value="InterPro"/>
</dbReference>
<proteinExistence type="predicted"/>
<dbReference type="GO" id="GO:0006313">
    <property type="term" value="P:DNA transposition"/>
    <property type="evidence" value="ECO:0007669"/>
    <property type="project" value="InterPro"/>
</dbReference>
<organism evidence="2 3">
    <name type="scientific">Nitrobacter hamburgensis (strain DSM 10229 / NCIMB 13809 / X14)</name>
    <dbReference type="NCBI Taxonomy" id="323097"/>
    <lineage>
        <taxon>Bacteria</taxon>
        <taxon>Pseudomonadati</taxon>
        <taxon>Pseudomonadota</taxon>
        <taxon>Alphaproteobacteria</taxon>
        <taxon>Hyphomicrobiales</taxon>
        <taxon>Nitrobacteraceae</taxon>
        <taxon>Nitrobacter</taxon>
    </lineage>
</organism>